<dbReference type="InterPro" id="IPR039360">
    <property type="entry name" value="Ras_GTPase"/>
</dbReference>
<keyword evidence="6" id="KW-1185">Reference proteome</keyword>
<dbReference type="InterPro" id="IPR011044">
    <property type="entry name" value="Quino_amine_DH_bsu"/>
</dbReference>
<name>A0A0L0DX84_THETB</name>
<keyword evidence="2" id="KW-0325">Glycoprotein</keyword>
<keyword evidence="1" id="KW-0343">GTPase activation</keyword>
<dbReference type="InterPro" id="IPR001936">
    <property type="entry name" value="RasGAP_dom"/>
</dbReference>
<dbReference type="Gene3D" id="2.60.40.10">
    <property type="entry name" value="Immunoglobulins"/>
    <property type="match status" value="4"/>
</dbReference>
<dbReference type="STRING" id="461836.A0A0L0DX84"/>
<dbReference type="SUPFAM" id="SSF50969">
    <property type="entry name" value="YVTN repeat-like/Quinoprotein amine dehydrogenase"/>
    <property type="match status" value="1"/>
</dbReference>
<protein>
    <recommendedName>
        <fullName evidence="4">Ras-GAP domain-containing protein</fullName>
    </recommendedName>
</protein>
<sequence length="1642" mass="168911">MAELANKEQSHGDYRVVRAMMYDQPTDRFFFCGNKVLWSVPRATWPFDEQAEADGGLSASGVVAFRAWDSSSVGVARRSDGDLIVGVRASPRSTVTIPFPPASGTWTASPAEGTVVQSYGTSLHVMFHDADYDVTYLCEASTSAPLLIHDGIRNEAFDLPQLSPSGCEEKTLVATATDTHVWIGWKQARIAILERANPRNGAFHTVGCCDYVALAYSEVRRKMFAATDQDFILALDETSIPPTVVGLGIAKGTIRAMWYDADGDALFVVTSSPNALVRFDPEDLSVYDTLELTSNKVSSTRDYALVPNTNEVFVVTASDPAVLSRIQHHDCGSYTSCASCAVDGYCAWCATTMTCTEKRDSVCVPPTVCPAVTAIAPTAVVADTAASGELTITGVGFVDVLPAVSARFDTGYGTASTTFVSETELRALIPTGPAGTANMSLEHLGASYAPESYSLEYVSCGSSNSSCHACVATGGGVCSWCPSYGGFCSPSSTIASLCEAASFVVSETCPALSRVAPSKGPPDGGNSVILTGQGFVDPSIAGTSYTCVFNKTVAVGASWNPTSSSVSCVAPSAVGGSSGDVSLELVLGTLPPLPIDGAFTPFIGSSDPLASYRYVTCGESSSSCADCAFGSNSCFWCESDSTCRDVGTEGGCAVGDTFHNCPAVTSIAPSAQEISSAELLVTLTGTGFDAGMACLYNTSADDAEAGMEVPTTFLSGSPPSLVCTFPPAELPMALTVGVRRSGSAKRLSAPEKKFEAYECAPAGSSCSECLAYVPNVPNASPCGFCVSAGRCLPASGCASYSPFVTTAGQCPRMASVSPLSVGAPGGTMLTLTLDPLRAGAVSGGAASSGVLECVFTAAGTPIVVPATTDGSHVVRCAIPAASQGAASRQAAVAAAGTDGLATVADSTLSVMYYACVGSVCSACTAGGADCGWCLSSSECTTAGACSGGLPVFASSDASCPALTGGAGSPTSGSLAGGTRVVLAGGTFVAGTDYAISHPLADATGVCVRLSSSALECTMPAGREAGGGPMTVAKGGRNYASGSSFTYYDCGMPRTCAECTVSLLAECGWCASSGVCTTASAGCGESETPLAACPVAGVVTPSPSSSNTGGIVAAVVLVVVVVVAGVLTGLWLYMRSKAEAGVQPLKLTAKLRRAVVYGTLGSRSAPPLSRVKRDALEKAMVSWPPDFALALALADVVGTADADLAARSLVHIYEAAGQSLAFLTAQVQAEVACALSLNTLFRTNSLATKAFKVFSKIHGIDYLSATLGMVVAEAVSKYGRVEVDAKRVSVAGPDDGEVDLLDSNVDVNRFKLLTLCQSAWVRIQMSMENVPPSFRELFAVVMSATSAKFPISLASLASSVHETIGAAAASLATSQDEAARLLNALGATRVSEAERNQLLAAWSENLDTIASDYELVTRFVEDQVAVQNPGSPQAGRVLARLQSDLRSVTVGGFFFLRFLVPALTAPHAYGLLEGPPNKSAQRVLILLAKVIQNLSNGKEFGSKEPFMAKMNEFVVSNHDAMSQFLDSLTSGPASSGADEALADGLDVPPEFVETAYASVAKLILAQEEAFSVAYLARTQELNGESHLTELLSALAADDAPDEVASRIRTYSSRLFDSMSLDDDVASASSADAAPGGIALPTLS</sequence>
<dbReference type="Proteomes" id="UP000054408">
    <property type="component" value="Unassembled WGS sequence"/>
</dbReference>
<dbReference type="Gene3D" id="1.10.506.10">
    <property type="entry name" value="GTPase Activation - p120gap, domain 1"/>
    <property type="match status" value="2"/>
</dbReference>
<dbReference type="OrthoDB" id="28245at2759"/>
<proteinExistence type="predicted"/>
<evidence type="ECO:0000313" key="5">
    <source>
        <dbReference type="EMBL" id="KNC56133.1"/>
    </source>
</evidence>
<evidence type="ECO:0000256" key="1">
    <source>
        <dbReference type="ARBA" id="ARBA00022468"/>
    </source>
</evidence>
<accession>A0A0L0DX84</accession>
<dbReference type="InterPro" id="IPR016201">
    <property type="entry name" value="PSI"/>
</dbReference>
<feature type="transmembrane region" description="Helical" evidence="3">
    <location>
        <begin position="1110"/>
        <end position="1132"/>
    </location>
</feature>
<keyword evidence="3" id="KW-0812">Transmembrane</keyword>
<dbReference type="Pfam" id="PF01833">
    <property type="entry name" value="TIG"/>
    <property type="match status" value="3"/>
</dbReference>
<reference evidence="5 6" key="1">
    <citation type="submission" date="2010-05" db="EMBL/GenBank/DDBJ databases">
        <title>The Genome Sequence of Thecamonas trahens ATCC 50062.</title>
        <authorList>
            <consortium name="The Broad Institute Genome Sequencing Platform"/>
            <person name="Russ C."/>
            <person name="Cuomo C."/>
            <person name="Shea T."/>
            <person name="Young S.K."/>
            <person name="Zeng Q."/>
            <person name="Koehrsen M."/>
            <person name="Haas B."/>
            <person name="Borodovsky M."/>
            <person name="Guigo R."/>
            <person name="Alvarado L."/>
            <person name="Berlin A."/>
            <person name="Bochicchio J."/>
            <person name="Borenstein D."/>
            <person name="Chapman S."/>
            <person name="Chen Z."/>
            <person name="Freedman E."/>
            <person name="Gellesch M."/>
            <person name="Goldberg J."/>
            <person name="Griggs A."/>
            <person name="Gujja S."/>
            <person name="Heilman E."/>
            <person name="Heiman D."/>
            <person name="Hepburn T."/>
            <person name="Howarth C."/>
            <person name="Jen D."/>
            <person name="Larson L."/>
            <person name="Mehta T."/>
            <person name="Park D."/>
            <person name="Pearson M."/>
            <person name="Roberts A."/>
            <person name="Saif S."/>
            <person name="Shenoy N."/>
            <person name="Sisk P."/>
            <person name="Stolte C."/>
            <person name="Sykes S."/>
            <person name="Thomson T."/>
            <person name="Walk T."/>
            <person name="White J."/>
            <person name="Yandava C."/>
            <person name="Burger G."/>
            <person name="Gray M.W."/>
            <person name="Holland P.W.H."/>
            <person name="King N."/>
            <person name="Lang F.B.F."/>
            <person name="Roger A.J."/>
            <person name="Ruiz-Trillo I."/>
            <person name="Lander E."/>
            <person name="Nusbaum C."/>
        </authorList>
    </citation>
    <scope>NUCLEOTIDE SEQUENCE [LARGE SCALE GENOMIC DNA]</scope>
    <source>
        <strain evidence="5 6">ATCC 50062</strain>
    </source>
</reference>
<dbReference type="GO" id="GO:0005096">
    <property type="term" value="F:GTPase activator activity"/>
    <property type="evidence" value="ECO:0007669"/>
    <property type="project" value="UniProtKB-KW"/>
</dbReference>
<dbReference type="PROSITE" id="PS50018">
    <property type="entry name" value="RAS_GTPASE_ACTIV_2"/>
    <property type="match status" value="1"/>
</dbReference>
<dbReference type="CDD" id="cd04519">
    <property type="entry name" value="RasGAP"/>
    <property type="match status" value="1"/>
</dbReference>
<dbReference type="SUPFAM" id="SSF81296">
    <property type="entry name" value="E set domains"/>
    <property type="match status" value="4"/>
</dbReference>
<dbReference type="EMBL" id="GL349440">
    <property type="protein sequence ID" value="KNC56133.1"/>
    <property type="molecule type" value="Genomic_DNA"/>
</dbReference>
<gene>
    <name evidence="5" type="ORF">AMSG_02148</name>
</gene>
<evidence type="ECO:0000256" key="2">
    <source>
        <dbReference type="ARBA" id="ARBA00023180"/>
    </source>
</evidence>
<organism evidence="5 6">
    <name type="scientific">Thecamonas trahens ATCC 50062</name>
    <dbReference type="NCBI Taxonomy" id="461836"/>
    <lineage>
        <taxon>Eukaryota</taxon>
        <taxon>Apusozoa</taxon>
        <taxon>Apusomonadida</taxon>
        <taxon>Apusomonadidae</taxon>
        <taxon>Thecamonas</taxon>
    </lineage>
</organism>
<dbReference type="SUPFAM" id="SSF48350">
    <property type="entry name" value="GTPase activation domain, GAP"/>
    <property type="match status" value="1"/>
</dbReference>
<dbReference type="PANTHER" id="PTHR10194">
    <property type="entry name" value="RAS GTPASE-ACTIVATING PROTEINS"/>
    <property type="match status" value="1"/>
</dbReference>
<dbReference type="InterPro" id="IPR008936">
    <property type="entry name" value="Rho_GTPase_activation_prot"/>
</dbReference>
<evidence type="ECO:0000256" key="3">
    <source>
        <dbReference type="SAM" id="Phobius"/>
    </source>
</evidence>
<evidence type="ECO:0000313" key="6">
    <source>
        <dbReference type="Proteomes" id="UP000054408"/>
    </source>
</evidence>
<dbReference type="InterPro" id="IPR002909">
    <property type="entry name" value="IPT_dom"/>
</dbReference>
<dbReference type="SMART" id="SM00323">
    <property type="entry name" value="RasGAP"/>
    <property type="match status" value="1"/>
</dbReference>
<keyword evidence="3" id="KW-1133">Transmembrane helix</keyword>
<dbReference type="RefSeq" id="XP_013761172.1">
    <property type="nucleotide sequence ID" value="XM_013905718.1"/>
</dbReference>
<dbReference type="InterPro" id="IPR013783">
    <property type="entry name" value="Ig-like_fold"/>
</dbReference>
<dbReference type="eggNOG" id="KOG3508">
    <property type="taxonomic scope" value="Eukaryota"/>
</dbReference>
<keyword evidence="3" id="KW-0472">Membrane</keyword>
<feature type="domain" description="Ras-GAP" evidence="4">
    <location>
        <begin position="1200"/>
        <end position="1495"/>
    </location>
</feature>
<dbReference type="SMART" id="SM00429">
    <property type="entry name" value="IPT"/>
    <property type="match status" value="3"/>
</dbReference>
<dbReference type="InterPro" id="IPR014756">
    <property type="entry name" value="Ig_E-set"/>
</dbReference>
<dbReference type="SUPFAM" id="SSF57184">
    <property type="entry name" value="Growth factor receptor domain"/>
    <property type="match status" value="1"/>
</dbReference>
<dbReference type="PANTHER" id="PTHR10194:SF60">
    <property type="entry name" value="RAS GTPASE-ACTIVATING PROTEIN RASKOL"/>
    <property type="match status" value="1"/>
</dbReference>
<dbReference type="CDD" id="cd00102">
    <property type="entry name" value="IPT"/>
    <property type="match status" value="2"/>
</dbReference>
<dbReference type="Pfam" id="PF00616">
    <property type="entry name" value="RasGAP"/>
    <property type="match status" value="1"/>
</dbReference>
<evidence type="ECO:0000259" key="4">
    <source>
        <dbReference type="PROSITE" id="PS50018"/>
    </source>
</evidence>
<dbReference type="eggNOG" id="KOG3610">
    <property type="taxonomic scope" value="Eukaryota"/>
</dbReference>
<dbReference type="SMART" id="SM00423">
    <property type="entry name" value="PSI"/>
    <property type="match status" value="6"/>
</dbReference>
<dbReference type="InterPro" id="IPR009030">
    <property type="entry name" value="Growth_fac_rcpt_cys_sf"/>
</dbReference>
<dbReference type="GeneID" id="25561851"/>